<evidence type="ECO:0000313" key="3">
    <source>
        <dbReference type="EMBL" id="KAH3892646.1"/>
    </source>
</evidence>
<gene>
    <name evidence="3" type="ORF">DPMN_016769</name>
</gene>
<sequence length="414" mass="46619">MRFDKDPVQWVARRSEKLLSKLLKNKKHDGNGPLDILLEVLMQRPCDMIDLLEDKIPTIINAYVELLDKLEELAVDHKRDANMYEKMLEEIEQLKTELKHYGEGNVFVNHFKLSEIRVITGQLGGSLHKAFRVSCILKEDEPGNKGLIAADTPHGLWTYVQAGMFQRDGTETPITKQLYTTASGIGCNHREVAKLRSLLSTDSHMAEFLGIHHTDAIIPSYIFDQRLVSLSKFLSNNDTPDNYFHKVLLETASGLFNLHSKGLVHMEISQHTITVTEKGDVKLTGACVPQKASFPIDGEAKAGNFVYLPHDVFNDELYITSGDVYGFGLLMYELMYDRLAFDSKRSYRIRDFVRDLNPKAMLGLDQDSGGLPAPVVRLVQMCVKKLNSERSTISNVLNKLQVVGDDLSKVPVGQ</sequence>
<dbReference type="Gene3D" id="1.10.510.10">
    <property type="entry name" value="Transferase(Phosphotransferase) domain 1"/>
    <property type="match status" value="1"/>
</dbReference>
<dbReference type="SUPFAM" id="SSF56112">
    <property type="entry name" value="Protein kinase-like (PK-like)"/>
    <property type="match status" value="1"/>
</dbReference>
<comment type="caution">
    <text evidence="3">The sequence shown here is derived from an EMBL/GenBank/DDBJ whole genome shotgun (WGS) entry which is preliminary data.</text>
</comment>
<dbReference type="AlphaFoldDB" id="A0A9D4NE41"/>
<dbReference type="PANTHER" id="PTHR26392:SF92">
    <property type="entry name" value="PROTEIN KINASE DOMAIN-CONTAINING PROTEIN"/>
    <property type="match status" value="1"/>
</dbReference>
<name>A0A9D4NE41_DREPO</name>
<dbReference type="PROSITE" id="PS50011">
    <property type="entry name" value="PROTEIN_KINASE_DOM"/>
    <property type="match status" value="1"/>
</dbReference>
<dbReference type="Proteomes" id="UP000828390">
    <property type="component" value="Unassembled WGS sequence"/>
</dbReference>
<organism evidence="3 4">
    <name type="scientific">Dreissena polymorpha</name>
    <name type="common">Zebra mussel</name>
    <name type="synonym">Mytilus polymorpha</name>
    <dbReference type="NCBI Taxonomy" id="45954"/>
    <lineage>
        <taxon>Eukaryota</taxon>
        <taxon>Metazoa</taxon>
        <taxon>Spiralia</taxon>
        <taxon>Lophotrochozoa</taxon>
        <taxon>Mollusca</taxon>
        <taxon>Bivalvia</taxon>
        <taxon>Autobranchia</taxon>
        <taxon>Heteroconchia</taxon>
        <taxon>Euheterodonta</taxon>
        <taxon>Imparidentia</taxon>
        <taxon>Neoheterodontei</taxon>
        <taxon>Myida</taxon>
        <taxon>Dreissenoidea</taxon>
        <taxon>Dreissenidae</taxon>
        <taxon>Dreissena</taxon>
    </lineage>
</organism>
<feature type="coiled-coil region" evidence="1">
    <location>
        <begin position="60"/>
        <end position="104"/>
    </location>
</feature>
<feature type="domain" description="Protein kinase" evidence="2">
    <location>
        <begin position="113"/>
        <end position="403"/>
    </location>
</feature>
<dbReference type="InterPro" id="IPR001245">
    <property type="entry name" value="Ser-Thr/Tyr_kinase_cat_dom"/>
</dbReference>
<evidence type="ECO:0000259" key="2">
    <source>
        <dbReference type="PROSITE" id="PS50011"/>
    </source>
</evidence>
<dbReference type="InterPro" id="IPR011009">
    <property type="entry name" value="Kinase-like_dom_sf"/>
</dbReference>
<dbReference type="Pfam" id="PF07714">
    <property type="entry name" value="PK_Tyr_Ser-Thr"/>
    <property type="match status" value="1"/>
</dbReference>
<keyword evidence="1" id="KW-0175">Coiled coil</keyword>
<evidence type="ECO:0000256" key="1">
    <source>
        <dbReference type="SAM" id="Coils"/>
    </source>
</evidence>
<accession>A0A9D4NE41</accession>
<dbReference type="SMART" id="SM00220">
    <property type="entry name" value="S_TKc"/>
    <property type="match status" value="1"/>
</dbReference>
<dbReference type="PANTHER" id="PTHR26392">
    <property type="entry name" value="MITOGEN-ACTIVATED PROTEIN KINASE KINASE KINASE 7-RELATED"/>
    <property type="match status" value="1"/>
</dbReference>
<reference evidence="3" key="1">
    <citation type="journal article" date="2019" name="bioRxiv">
        <title>The Genome of the Zebra Mussel, Dreissena polymorpha: A Resource for Invasive Species Research.</title>
        <authorList>
            <person name="McCartney M.A."/>
            <person name="Auch B."/>
            <person name="Kono T."/>
            <person name="Mallez S."/>
            <person name="Zhang Y."/>
            <person name="Obille A."/>
            <person name="Becker A."/>
            <person name="Abrahante J.E."/>
            <person name="Garbe J."/>
            <person name="Badalamenti J.P."/>
            <person name="Herman A."/>
            <person name="Mangelson H."/>
            <person name="Liachko I."/>
            <person name="Sullivan S."/>
            <person name="Sone E.D."/>
            <person name="Koren S."/>
            <person name="Silverstein K.A.T."/>
            <person name="Beckman K.B."/>
            <person name="Gohl D.M."/>
        </authorList>
    </citation>
    <scope>NUCLEOTIDE SEQUENCE</scope>
    <source>
        <strain evidence="3">Duluth1</strain>
        <tissue evidence="3">Whole animal</tissue>
    </source>
</reference>
<evidence type="ECO:0000313" key="4">
    <source>
        <dbReference type="Proteomes" id="UP000828390"/>
    </source>
</evidence>
<dbReference type="EMBL" id="JAIWYP010000001">
    <property type="protein sequence ID" value="KAH3892646.1"/>
    <property type="molecule type" value="Genomic_DNA"/>
</dbReference>
<dbReference type="InterPro" id="IPR000719">
    <property type="entry name" value="Prot_kinase_dom"/>
</dbReference>
<protein>
    <recommendedName>
        <fullName evidence="2">Protein kinase domain-containing protein</fullName>
    </recommendedName>
</protein>
<proteinExistence type="predicted"/>
<reference evidence="3" key="2">
    <citation type="submission" date="2020-11" db="EMBL/GenBank/DDBJ databases">
        <authorList>
            <person name="McCartney M.A."/>
            <person name="Auch B."/>
            <person name="Kono T."/>
            <person name="Mallez S."/>
            <person name="Becker A."/>
            <person name="Gohl D.M."/>
            <person name="Silverstein K.A.T."/>
            <person name="Koren S."/>
            <person name="Bechman K.B."/>
            <person name="Herman A."/>
            <person name="Abrahante J.E."/>
            <person name="Garbe J."/>
        </authorList>
    </citation>
    <scope>NUCLEOTIDE SEQUENCE</scope>
    <source>
        <strain evidence="3">Duluth1</strain>
        <tissue evidence="3">Whole animal</tissue>
    </source>
</reference>
<dbReference type="GO" id="GO:0005524">
    <property type="term" value="F:ATP binding"/>
    <property type="evidence" value="ECO:0007669"/>
    <property type="project" value="InterPro"/>
</dbReference>
<keyword evidence="4" id="KW-1185">Reference proteome</keyword>
<dbReference type="GO" id="GO:0004672">
    <property type="term" value="F:protein kinase activity"/>
    <property type="evidence" value="ECO:0007669"/>
    <property type="project" value="InterPro"/>
</dbReference>